<evidence type="ECO:0000313" key="2">
    <source>
        <dbReference type="Proteomes" id="UP000799777"/>
    </source>
</evidence>
<proteinExistence type="predicted"/>
<organism evidence="1 2">
    <name type="scientific">Setomelanomma holmii</name>
    <dbReference type="NCBI Taxonomy" id="210430"/>
    <lineage>
        <taxon>Eukaryota</taxon>
        <taxon>Fungi</taxon>
        <taxon>Dikarya</taxon>
        <taxon>Ascomycota</taxon>
        <taxon>Pezizomycotina</taxon>
        <taxon>Dothideomycetes</taxon>
        <taxon>Pleosporomycetidae</taxon>
        <taxon>Pleosporales</taxon>
        <taxon>Pleosporineae</taxon>
        <taxon>Phaeosphaeriaceae</taxon>
        <taxon>Setomelanomma</taxon>
    </lineage>
</organism>
<dbReference type="AlphaFoldDB" id="A0A9P4H651"/>
<dbReference type="Proteomes" id="UP000799777">
    <property type="component" value="Unassembled WGS sequence"/>
</dbReference>
<reference evidence="1" key="1">
    <citation type="journal article" date="2020" name="Stud. Mycol.">
        <title>101 Dothideomycetes genomes: a test case for predicting lifestyles and emergence of pathogens.</title>
        <authorList>
            <person name="Haridas S."/>
            <person name="Albert R."/>
            <person name="Binder M."/>
            <person name="Bloem J."/>
            <person name="Labutti K."/>
            <person name="Salamov A."/>
            <person name="Andreopoulos B."/>
            <person name="Baker S."/>
            <person name="Barry K."/>
            <person name="Bills G."/>
            <person name="Bluhm B."/>
            <person name="Cannon C."/>
            <person name="Castanera R."/>
            <person name="Culley D."/>
            <person name="Daum C."/>
            <person name="Ezra D."/>
            <person name="Gonzalez J."/>
            <person name="Henrissat B."/>
            <person name="Kuo A."/>
            <person name="Liang C."/>
            <person name="Lipzen A."/>
            <person name="Lutzoni F."/>
            <person name="Magnuson J."/>
            <person name="Mondo S."/>
            <person name="Nolan M."/>
            <person name="Ohm R."/>
            <person name="Pangilinan J."/>
            <person name="Park H.-J."/>
            <person name="Ramirez L."/>
            <person name="Alfaro M."/>
            <person name="Sun H."/>
            <person name="Tritt A."/>
            <person name="Yoshinaga Y."/>
            <person name="Zwiers L.-H."/>
            <person name="Turgeon B."/>
            <person name="Goodwin S."/>
            <person name="Spatafora J."/>
            <person name="Crous P."/>
            <person name="Grigoriev I."/>
        </authorList>
    </citation>
    <scope>NUCLEOTIDE SEQUENCE</scope>
    <source>
        <strain evidence="1">CBS 110217</strain>
    </source>
</reference>
<dbReference type="EMBL" id="ML978207">
    <property type="protein sequence ID" value="KAF2028873.1"/>
    <property type="molecule type" value="Genomic_DNA"/>
</dbReference>
<accession>A0A9P4H651</accession>
<dbReference type="OrthoDB" id="3790022at2759"/>
<name>A0A9P4H651_9PLEO</name>
<sequence>MIRDYQQDAHNERQILACARVIHNIDIADMQILRLPVFTCNEDDNMVLEEQWIAVLAHPGGMRKVLEKTEPHQQEWQAVSVLLGMMQHDARKKLFGGVVSS</sequence>
<keyword evidence="2" id="KW-1185">Reference proteome</keyword>
<protein>
    <submittedName>
        <fullName evidence="1">Uncharacterized protein</fullName>
    </submittedName>
</protein>
<evidence type="ECO:0000313" key="1">
    <source>
        <dbReference type="EMBL" id="KAF2028873.1"/>
    </source>
</evidence>
<gene>
    <name evidence="1" type="ORF">EK21DRAFT_68731</name>
</gene>
<comment type="caution">
    <text evidence="1">The sequence shown here is derived from an EMBL/GenBank/DDBJ whole genome shotgun (WGS) entry which is preliminary data.</text>
</comment>